<keyword evidence="2" id="KW-1133">Transmembrane helix</keyword>
<accession>A0A914IAR2</accession>
<reference evidence="5" key="1">
    <citation type="submission" date="2022-11" db="UniProtKB">
        <authorList>
            <consortium name="WormBaseParasite"/>
        </authorList>
    </citation>
    <scope>IDENTIFICATION</scope>
</reference>
<evidence type="ECO:0000256" key="3">
    <source>
        <dbReference type="SAM" id="SignalP"/>
    </source>
</evidence>
<feature type="signal peptide" evidence="3">
    <location>
        <begin position="1"/>
        <end position="27"/>
    </location>
</feature>
<evidence type="ECO:0000256" key="2">
    <source>
        <dbReference type="SAM" id="Phobius"/>
    </source>
</evidence>
<feature type="region of interest" description="Disordered" evidence="1">
    <location>
        <begin position="196"/>
        <end position="230"/>
    </location>
</feature>
<dbReference type="Gene3D" id="3.10.310.50">
    <property type="match status" value="1"/>
</dbReference>
<dbReference type="GO" id="GO:0005892">
    <property type="term" value="C:acetylcholine-gated channel complex"/>
    <property type="evidence" value="ECO:0007669"/>
    <property type="project" value="InterPro"/>
</dbReference>
<keyword evidence="2" id="KW-0472">Membrane</keyword>
<sequence>MGRPLAPFLLAALFFAIATNGPLLAGAQRTQWDAVNFPNPTAPGDSHRCKMRSTALLCDPDEVLSEQERYRVNYELGLTESATRQENGRDFCERKGIDAAVAIARQVKNGQEQDVRNMANDLLRRWALDKQCEKAIVIVLSLEDRRFWVARMARVPVYAQEFTELFKNEQSTFKAGHTAQGLQNVIRAIRERALSKQFPSSRPDADGGSKGTPFVPMPKPASHPDGKHRPSGGGGGLSWLLISLAIFFVVIPLACCCCCIYFCCFRKKDGGSNNRTPQNPENGGAGTERRGGGGLPFAGLLSGIGGAAGNLFSKSRRRGGGAGDGGNAQPPPPYSPVSQGDKKPHPASGAPLYPSLPAKDEGGGGAF</sequence>
<keyword evidence="4" id="KW-1185">Reference proteome</keyword>
<feature type="transmembrane region" description="Helical" evidence="2">
    <location>
        <begin position="237"/>
        <end position="265"/>
    </location>
</feature>
<keyword evidence="2" id="KW-0812">Transmembrane</keyword>
<feature type="region of interest" description="Disordered" evidence="1">
    <location>
        <begin position="312"/>
        <end position="367"/>
    </location>
</feature>
<dbReference type="AlphaFoldDB" id="A0A914IAR2"/>
<feature type="region of interest" description="Disordered" evidence="1">
    <location>
        <begin position="272"/>
        <end position="292"/>
    </location>
</feature>
<evidence type="ECO:0000256" key="1">
    <source>
        <dbReference type="SAM" id="MobiDB-lite"/>
    </source>
</evidence>
<feature type="compositionally biased region" description="Polar residues" evidence="1">
    <location>
        <begin position="272"/>
        <end position="281"/>
    </location>
</feature>
<dbReference type="WBParaSite" id="Gr19_v10_g8234.t1">
    <property type="protein sequence ID" value="Gr19_v10_g8234.t1"/>
    <property type="gene ID" value="Gr19_v10_g8234"/>
</dbReference>
<protein>
    <submittedName>
        <fullName evidence="5">TPM domain-containing protein</fullName>
    </submittedName>
</protein>
<name>A0A914IAR2_GLORO</name>
<proteinExistence type="predicted"/>
<feature type="compositionally biased region" description="Basic and acidic residues" evidence="1">
    <location>
        <begin position="358"/>
        <end position="367"/>
    </location>
</feature>
<keyword evidence="3" id="KW-0732">Signal</keyword>
<dbReference type="PANTHER" id="PTHR33748">
    <property type="entry name" value="PROTEIN CBG04600"/>
    <property type="match status" value="1"/>
</dbReference>
<feature type="chain" id="PRO_5037402188" evidence="3">
    <location>
        <begin position="28"/>
        <end position="367"/>
    </location>
</feature>
<dbReference type="PANTHER" id="PTHR33748:SF6">
    <property type="entry name" value="TPM_PHOSPHATASE DOMAIN-CONTAINING PROTEIN"/>
    <property type="match status" value="1"/>
</dbReference>
<dbReference type="Proteomes" id="UP000887572">
    <property type="component" value="Unplaced"/>
</dbReference>
<dbReference type="Pfam" id="PF17175">
    <property type="entry name" value="MOLO1"/>
    <property type="match status" value="1"/>
</dbReference>
<evidence type="ECO:0000313" key="4">
    <source>
        <dbReference type="Proteomes" id="UP000887572"/>
    </source>
</evidence>
<dbReference type="InterPro" id="IPR033438">
    <property type="entry name" value="MOLO1"/>
</dbReference>
<organism evidence="4 5">
    <name type="scientific">Globodera rostochiensis</name>
    <name type="common">Golden nematode worm</name>
    <name type="synonym">Heterodera rostochiensis</name>
    <dbReference type="NCBI Taxonomy" id="31243"/>
    <lineage>
        <taxon>Eukaryota</taxon>
        <taxon>Metazoa</taxon>
        <taxon>Ecdysozoa</taxon>
        <taxon>Nematoda</taxon>
        <taxon>Chromadorea</taxon>
        <taxon>Rhabditida</taxon>
        <taxon>Tylenchina</taxon>
        <taxon>Tylenchomorpha</taxon>
        <taxon>Tylenchoidea</taxon>
        <taxon>Heteroderidae</taxon>
        <taxon>Heteroderinae</taxon>
        <taxon>Globodera</taxon>
    </lineage>
</organism>
<evidence type="ECO:0000313" key="5">
    <source>
        <dbReference type="WBParaSite" id="Gr19_v10_g8234.t1"/>
    </source>
</evidence>